<name>A0ABQ6INH1_9MICO</name>
<comment type="subcellular location">
    <subcellularLocation>
        <location evidence="1">Cell membrane</location>
        <topology evidence="1">Peripheral membrane protein</topology>
    </subcellularLocation>
</comment>
<dbReference type="SUPFAM" id="SSF52540">
    <property type="entry name" value="P-loop containing nucleoside triphosphate hydrolases"/>
    <property type="match status" value="1"/>
</dbReference>
<dbReference type="InterPro" id="IPR050763">
    <property type="entry name" value="ABC_transporter_ATP-binding"/>
</dbReference>
<keyword evidence="9" id="KW-1185">Reference proteome</keyword>
<keyword evidence="4" id="KW-0067">ATP-binding</keyword>
<dbReference type="SMART" id="SM00382">
    <property type="entry name" value="AAA"/>
    <property type="match status" value="1"/>
</dbReference>
<sequence>MTGSRSSVPAMRTPAIETTDLTKTFTRGKSTVVAVDRLTLAVEPGELVAFLGPNGAGKSTTLRMLTTLVAPTSGTMRLLGRDVVADPAGARRCFGFVGQGNGAANIQYGRDEVIGQALAHGFGRREARVRADEIIEVLGLTEFARRPVQTLSGGQRRRFDIAIGLVNRPEVMFLDEPSTGLDPANRAHLQTLITDLHARTGSTIVLTTHYLEEADALSRRILVIDHGRLIADDTADNLKAALGDLVVLHFADPASAQTAAPVLQRRHDRVEMLENRVHVRTGRGPFVALDLVEAVRAEGYEVGGLEVSRPSLDDVFLDLTGRSLRESAPNADPTLDPTVEPGTTMSEEAVA</sequence>
<dbReference type="InterPro" id="IPR027417">
    <property type="entry name" value="P-loop_NTPase"/>
</dbReference>
<accession>A0ABQ6INH1</accession>
<evidence type="ECO:0000259" key="7">
    <source>
        <dbReference type="PROSITE" id="PS50893"/>
    </source>
</evidence>
<feature type="region of interest" description="Disordered" evidence="6">
    <location>
        <begin position="326"/>
        <end position="351"/>
    </location>
</feature>
<reference evidence="9" key="1">
    <citation type="journal article" date="2019" name="Int. J. Syst. Evol. Microbiol.">
        <title>The Global Catalogue of Microorganisms (GCM) 10K type strain sequencing project: providing services to taxonomists for standard genome sequencing and annotation.</title>
        <authorList>
            <consortium name="The Broad Institute Genomics Platform"/>
            <consortium name="The Broad Institute Genome Sequencing Center for Infectious Disease"/>
            <person name="Wu L."/>
            <person name="Ma J."/>
        </authorList>
    </citation>
    <scope>NUCLEOTIDE SEQUENCE [LARGE SCALE GENOMIC DNA]</scope>
    <source>
        <strain evidence="9">NBRC 113072</strain>
    </source>
</reference>
<evidence type="ECO:0000256" key="2">
    <source>
        <dbReference type="ARBA" id="ARBA00022448"/>
    </source>
</evidence>
<comment type="caution">
    <text evidence="8">The sequence shown here is derived from an EMBL/GenBank/DDBJ whole genome shotgun (WGS) entry which is preliminary data.</text>
</comment>
<evidence type="ECO:0000256" key="5">
    <source>
        <dbReference type="ARBA" id="ARBA00023251"/>
    </source>
</evidence>
<feature type="compositionally biased region" description="Polar residues" evidence="6">
    <location>
        <begin position="341"/>
        <end position="351"/>
    </location>
</feature>
<dbReference type="PANTHER" id="PTHR42711">
    <property type="entry name" value="ABC TRANSPORTER ATP-BINDING PROTEIN"/>
    <property type="match status" value="1"/>
</dbReference>
<dbReference type="Pfam" id="PF00005">
    <property type="entry name" value="ABC_tran"/>
    <property type="match status" value="1"/>
</dbReference>
<protein>
    <submittedName>
        <fullName evidence="8">ABC transporter</fullName>
    </submittedName>
</protein>
<dbReference type="PROSITE" id="PS00211">
    <property type="entry name" value="ABC_TRANSPORTER_1"/>
    <property type="match status" value="1"/>
</dbReference>
<dbReference type="Gene3D" id="3.40.50.300">
    <property type="entry name" value="P-loop containing nucleotide triphosphate hydrolases"/>
    <property type="match status" value="1"/>
</dbReference>
<organism evidence="8 9">
    <name type="scientific">Mobilicoccus caccae</name>
    <dbReference type="NCBI Taxonomy" id="1859295"/>
    <lineage>
        <taxon>Bacteria</taxon>
        <taxon>Bacillati</taxon>
        <taxon>Actinomycetota</taxon>
        <taxon>Actinomycetes</taxon>
        <taxon>Micrococcales</taxon>
        <taxon>Dermatophilaceae</taxon>
        <taxon>Mobilicoccus</taxon>
    </lineage>
</organism>
<dbReference type="InterPro" id="IPR003439">
    <property type="entry name" value="ABC_transporter-like_ATP-bd"/>
</dbReference>
<dbReference type="InterPro" id="IPR003593">
    <property type="entry name" value="AAA+_ATPase"/>
</dbReference>
<keyword evidence="5" id="KW-0046">Antibiotic resistance</keyword>
<evidence type="ECO:0000256" key="3">
    <source>
        <dbReference type="ARBA" id="ARBA00022741"/>
    </source>
</evidence>
<feature type="domain" description="ABC transporter" evidence="7">
    <location>
        <begin position="16"/>
        <end position="251"/>
    </location>
</feature>
<dbReference type="PANTHER" id="PTHR42711:SF19">
    <property type="entry name" value="DOXORUBICIN RESISTANCE ATP-BINDING PROTEIN DRRA"/>
    <property type="match status" value="1"/>
</dbReference>
<evidence type="ECO:0000313" key="9">
    <source>
        <dbReference type="Proteomes" id="UP001157126"/>
    </source>
</evidence>
<dbReference type="Proteomes" id="UP001157126">
    <property type="component" value="Unassembled WGS sequence"/>
</dbReference>
<keyword evidence="2" id="KW-0813">Transport</keyword>
<evidence type="ECO:0000256" key="4">
    <source>
        <dbReference type="ARBA" id="ARBA00022840"/>
    </source>
</evidence>
<evidence type="ECO:0000313" key="8">
    <source>
        <dbReference type="EMBL" id="GMA39004.1"/>
    </source>
</evidence>
<dbReference type="InterPro" id="IPR017871">
    <property type="entry name" value="ABC_transporter-like_CS"/>
</dbReference>
<keyword evidence="3" id="KW-0547">Nucleotide-binding</keyword>
<evidence type="ECO:0000256" key="6">
    <source>
        <dbReference type="SAM" id="MobiDB-lite"/>
    </source>
</evidence>
<dbReference type="PROSITE" id="PS50893">
    <property type="entry name" value="ABC_TRANSPORTER_2"/>
    <property type="match status" value="1"/>
</dbReference>
<dbReference type="EMBL" id="BSUO01000001">
    <property type="protein sequence ID" value="GMA39004.1"/>
    <property type="molecule type" value="Genomic_DNA"/>
</dbReference>
<gene>
    <name evidence="8" type="ORF">GCM10025883_10490</name>
</gene>
<evidence type="ECO:0000256" key="1">
    <source>
        <dbReference type="ARBA" id="ARBA00004202"/>
    </source>
</evidence>
<proteinExistence type="predicted"/>